<dbReference type="Proteomes" id="UP000265618">
    <property type="component" value="Unassembled WGS sequence"/>
</dbReference>
<protein>
    <recommendedName>
        <fullName evidence="3">C2H2-type domain-containing protein</fullName>
    </recommendedName>
</protein>
<dbReference type="OrthoDB" id="6077919at2759"/>
<reference evidence="1 2" key="1">
    <citation type="journal article" date="2018" name="PLoS ONE">
        <title>The draft genome of Kipferlia bialata reveals reductive genome evolution in fornicate parasites.</title>
        <authorList>
            <person name="Tanifuji G."/>
            <person name="Takabayashi S."/>
            <person name="Kume K."/>
            <person name="Takagi M."/>
            <person name="Nakayama T."/>
            <person name="Kamikawa R."/>
            <person name="Inagaki Y."/>
            <person name="Hashimoto T."/>
        </authorList>
    </citation>
    <scope>NUCLEOTIDE SEQUENCE [LARGE SCALE GENOMIC DNA]</scope>
    <source>
        <strain evidence="1">NY0173</strain>
    </source>
</reference>
<sequence length="42" mass="4830">CNKTYLRKEHLSRHTQKVHIDGEQCPQCSLQFNGKTSLSLSL</sequence>
<comment type="caution">
    <text evidence="1">The sequence shown here is derived from an EMBL/GenBank/DDBJ whole genome shotgun (WGS) entry which is preliminary data.</text>
</comment>
<gene>
    <name evidence="1" type="ORF">KIPB_015160</name>
</gene>
<feature type="non-terminal residue" evidence="1">
    <location>
        <position position="42"/>
    </location>
</feature>
<feature type="non-terminal residue" evidence="1">
    <location>
        <position position="1"/>
    </location>
</feature>
<dbReference type="EMBL" id="BDIP01008293">
    <property type="protein sequence ID" value="GIQ91765.1"/>
    <property type="molecule type" value="Genomic_DNA"/>
</dbReference>
<name>A0A9K3DCI5_9EUKA</name>
<proteinExistence type="predicted"/>
<evidence type="ECO:0008006" key="3">
    <source>
        <dbReference type="Google" id="ProtNLM"/>
    </source>
</evidence>
<dbReference type="AlphaFoldDB" id="A0A9K3DCI5"/>
<accession>A0A9K3DCI5</accession>
<organism evidence="1 2">
    <name type="scientific">Kipferlia bialata</name>
    <dbReference type="NCBI Taxonomy" id="797122"/>
    <lineage>
        <taxon>Eukaryota</taxon>
        <taxon>Metamonada</taxon>
        <taxon>Carpediemonas-like organisms</taxon>
        <taxon>Kipferlia</taxon>
    </lineage>
</organism>
<keyword evidence="2" id="KW-1185">Reference proteome</keyword>
<evidence type="ECO:0000313" key="2">
    <source>
        <dbReference type="Proteomes" id="UP000265618"/>
    </source>
</evidence>
<dbReference type="Gene3D" id="3.30.160.60">
    <property type="entry name" value="Classic Zinc Finger"/>
    <property type="match status" value="1"/>
</dbReference>
<evidence type="ECO:0000313" key="1">
    <source>
        <dbReference type="EMBL" id="GIQ91765.1"/>
    </source>
</evidence>